<evidence type="ECO:0000256" key="10">
    <source>
        <dbReference type="SAM" id="Phobius"/>
    </source>
</evidence>
<comment type="similarity">
    <text evidence="4 9">Belongs to the 1-acyl-sn-glycerol-3-phosphate acyltransferase family.</text>
</comment>
<evidence type="ECO:0000256" key="3">
    <source>
        <dbReference type="ARBA" id="ARBA00005189"/>
    </source>
</evidence>
<comment type="catalytic activity">
    <reaction evidence="1 9">
        <text>a 1-acyl-sn-glycero-3-phosphate + an acyl-CoA = a 1,2-diacyl-sn-glycero-3-phosphate + CoA</text>
        <dbReference type="Rhea" id="RHEA:19709"/>
        <dbReference type="ChEBI" id="CHEBI:57287"/>
        <dbReference type="ChEBI" id="CHEBI:57970"/>
        <dbReference type="ChEBI" id="CHEBI:58342"/>
        <dbReference type="ChEBI" id="CHEBI:58608"/>
        <dbReference type="EC" id="2.3.1.51"/>
    </reaction>
</comment>
<feature type="transmembrane region" description="Helical" evidence="10">
    <location>
        <begin position="6"/>
        <end position="27"/>
    </location>
</feature>
<feature type="domain" description="Phospholipid/glycerol acyltransferase" evidence="11">
    <location>
        <begin position="71"/>
        <end position="185"/>
    </location>
</feature>
<dbReference type="Proteomes" id="UP000011765">
    <property type="component" value="Chromosome"/>
</dbReference>
<name>M1E4C7_9BACT</name>
<keyword evidence="10" id="KW-0812">Transmembrane</keyword>
<keyword evidence="9" id="KW-1208">Phospholipid metabolism</keyword>
<gene>
    <name evidence="12" type="ORF">Thena_0361</name>
</gene>
<dbReference type="NCBIfam" id="TIGR00530">
    <property type="entry name" value="AGP_acyltrn"/>
    <property type="match status" value="1"/>
</dbReference>
<keyword evidence="10" id="KW-0472">Membrane</keyword>
<dbReference type="CDD" id="cd07989">
    <property type="entry name" value="LPLAT_AGPAT-like"/>
    <property type="match status" value="1"/>
</dbReference>
<evidence type="ECO:0000313" key="12">
    <source>
        <dbReference type="EMBL" id="AEE14007.1"/>
    </source>
</evidence>
<evidence type="ECO:0000256" key="5">
    <source>
        <dbReference type="ARBA" id="ARBA00013211"/>
    </source>
</evidence>
<evidence type="ECO:0000256" key="1">
    <source>
        <dbReference type="ARBA" id="ARBA00001141"/>
    </source>
</evidence>
<keyword evidence="9" id="KW-0443">Lipid metabolism</keyword>
<dbReference type="RefSeq" id="WP_013755736.1">
    <property type="nucleotide sequence ID" value="NC_015499.1"/>
</dbReference>
<dbReference type="Pfam" id="PF01553">
    <property type="entry name" value="Acyltransferase"/>
    <property type="match status" value="1"/>
</dbReference>
<dbReference type="OrthoDB" id="9803035at2"/>
<comment type="pathway">
    <text evidence="3">Lipid metabolism.</text>
</comment>
<evidence type="ECO:0000256" key="4">
    <source>
        <dbReference type="ARBA" id="ARBA00008655"/>
    </source>
</evidence>
<dbReference type="PANTHER" id="PTHR10434">
    <property type="entry name" value="1-ACYL-SN-GLYCEROL-3-PHOSPHATE ACYLTRANSFERASE"/>
    <property type="match status" value="1"/>
</dbReference>
<dbReference type="AlphaFoldDB" id="M1E4C7"/>
<keyword evidence="10" id="KW-1133">Transmembrane helix</keyword>
<accession>M1E4C7</accession>
<keyword evidence="8 9" id="KW-0012">Acyltransferase</keyword>
<keyword evidence="9" id="KW-0594">Phospholipid biosynthesis</keyword>
<keyword evidence="9" id="KW-0444">Lipid biosynthesis</keyword>
<protein>
    <recommendedName>
        <fullName evidence="6 9">1-acyl-sn-glycerol-3-phosphate acyltransferase</fullName>
        <ecNumber evidence="5 9">2.3.1.51</ecNumber>
    </recommendedName>
</protein>
<dbReference type="SMART" id="SM00563">
    <property type="entry name" value="PlsC"/>
    <property type="match status" value="1"/>
</dbReference>
<comment type="domain">
    <text evidence="9">The HXXXXD motif is essential for acyltransferase activity and may constitute the binding site for the phosphate moiety of the glycerol-3-phosphate.</text>
</comment>
<dbReference type="EMBL" id="CP002690">
    <property type="protein sequence ID" value="AEE14007.1"/>
    <property type="molecule type" value="Genomic_DNA"/>
</dbReference>
<reference evidence="12 13" key="1">
    <citation type="submission" date="2011-04" db="EMBL/GenBank/DDBJ databases">
        <title>The complete genome of Thermodesulfobium narugense DSM 14796.</title>
        <authorList>
            <consortium name="US DOE Joint Genome Institute (JGI-PGF)"/>
            <person name="Lucas S."/>
            <person name="Han J."/>
            <person name="Lapidus A."/>
            <person name="Bruce D."/>
            <person name="Goodwin L."/>
            <person name="Pitluck S."/>
            <person name="Peters L."/>
            <person name="Kyrpides N."/>
            <person name="Mavromatis K."/>
            <person name="Pagani I."/>
            <person name="Ivanova N."/>
            <person name="Ovchinnikova G."/>
            <person name="Zhang X."/>
            <person name="Saunders L."/>
            <person name="Detter J.C."/>
            <person name="Tapia R."/>
            <person name="Han C."/>
            <person name="Land M."/>
            <person name="Hauser L."/>
            <person name="Markowitz V."/>
            <person name="Cheng J.-F."/>
            <person name="Hugenholtz P."/>
            <person name="Woyke T."/>
            <person name="Wu D."/>
            <person name="Spring S."/>
            <person name="Schroeder M."/>
            <person name="Brambilla E."/>
            <person name="Klenk H.-P."/>
            <person name="Eisen J.A."/>
        </authorList>
    </citation>
    <scope>NUCLEOTIDE SEQUENCE [LARGE SCALE GENOMIC DNA]</scope>
    <source>
        <strain evidence="12 13">DSM 14796</strain>
    </source>
</reference>
<comment type="pathway">
    <text evidence="2">Phospholipid metabolism; CDP-diacylglycerol biosynthesis; CDP-diacylglycerol from sn-glycerol 3-phosphate: step 2/3.</text>
</comment>
<organism evidence="12 13">
    <name type="scientific">Thermodesulfobium narugense DSM 14796</name>
    <dbReference type="NCBI Taxonomy" id="747365"/>
    <lineage>
        <taxon>Bacteria</taxon>
        <taxon>Pseudomonadati</taxon>
        <taxon>Thermodesulfobiota</taxon>
        <taxon>Thermodesulfobiia</taxon>
        <taxon>Thermodesulfobiales</taxon>
        <taxon>Thermodesulfobiaceae</taxon>
        <taxon>Thermodesulfobium</taxon>
    </lineage>
</organism>
<dbReference type="SUPFAM" id="SSF69593">
    <property type="entry name" value="Glycerol-3-phosphate (1)-acyltransferase"/>
    <property type="match status" value="1"/>
</dbReference>
<evidence type="ECO:0000256" key="7">
    <source>
        <dbReference type="ARBA" id="ARBA00022679"/>
    </source>
</evidence>
<evidence type="ECO:0000256" key="8">
    <source>
        <dbReference type="ARBA" id="ARBA00023315"/>
    </source>
</evidence>
<dbReference type="STRING" id="747365.Thena_0361"/>
<dbReference type="InterPro" id="IPR004552">
    <property type="entry name" value="AGP_acyltrans"/>
</dbReference>
<dbReference type="KEGG" id="tnr:Thena_0361"/>
<evidence type="ECO:0000256" key="9">
    <source>
        <dbReference type="RuleBase" id="RU361267"/>
    </source>
</evidence>
<dbReference type="GO" id="GO:0003841">
    <property type="term" value="F:1-acylglycerol-3-phosphate O-acyltransferase activity"/>
    <property type="evidence" value="ECO:0007669"/>
    <property type="project" value="UniProtKB-UniRule"/>
</dbReference>
<keyword evidence="7 9" id="KW-0808">Transferase</keyword>
<keyword evidence="13" id="KW-1185">Reference proteome</keyword>
<dbReference type="PANTHER" id="PTHR10434:SF66">
    <property type="entry name" value="PHOSPHOLIPID_GLYCEROL ACYLTRANSFERASE DOMAIN-CONTAINING PROTEIN"/>
    <property type="match status" value="1"/>
</dbReference>
<dbReference type="EC" id="2.3.1.51" evidence="5 9"/>
<dbReference type="GO" id="GO:0006654">
    <property type="term" value="P:phosphatidic acid biosynthetic process"/>
    <property type="evidence" value="ECO:0007669"/>
    <property type="project" value="TreeGrafter"/>
</dbReference>
<evidence type="ECO:0000259" key="11">
    <source>
        <dbReference type="SMART" id="SM00563"/>
    </source>
</evidence>
<evidence type="ECO:0000313" key="13">
    <source>
        <dbReference type="Proteomes" id="UP000011765"/>
    </source>
</evidence>
<sequence>MKYIRGIFAFLYMIISTFLVVLFAIYLHRYPKIKMVSLAIDVPKYWFKPLFFILGIKVKLVVKEKIPPAPVLFFATHRGNLDIPLLSYSLPGGVTYLAKEELFSVPILNIILDTIASIPIKREDAKNAIESLKETAKLLKSNVNVVIFPEGTRTSDGKIGTIKRGGIILAKNSNIPIVPVIINDGFKIYPKKSIFPNSGTVEIIVERPIYPEKYSSKELANMIGQIYKSYLGE</sequence>
<dbReference type="eggNOG" id="COG0204">
    <property type="taxonomic scope" value="Bacteria"/>
</dbReference>
<dbReference type="HOGENOM" id="CLU_1199293_0_0_9"/>
<proteinExistence type="inferred from homology"/>
<dbReference type="GO" id="GO:0016020">
    <property type="term" value="C:membrane"/>
    <property type="evidence" value="ECO:0007669"/>
    <property type="project" value="InterPro"/>
</dbReference>
<dbReference type="InterPro" id="IPR002123">
    <property type="entry name" value="Plipid/glycerol_acylTrfase"/>
</dbReference>
<evidence type="ECO:0000256" key="2">
    <source>
        <dbReference type="ARBA" id="ARBA00004728"/>
    </source>
</evidence>
<evidence type="ECO:0000256" key="6">
    <source>
        <dbReference type="ARBA" id="ARBA00016139"/>
    </source>
</evidence>